<organism evidence="2 3">
    <name type="scientific">Vespula squamosa</name>
    <name type="common">Southern yellow jacket</name>
    <name type="synonym">Wasp</name>
    <dbReference type="NCBI Taxonomy" id="30214"/>
    <lineage>
        <taxon>Eukaryota</taxon>
        <taxon>Metazoa</taxon>
        <taxon>Ecdysozoa</taxon>
        <taxon>Arthropoda</taxon>
        <taxon>Hexapoda</taxon>
        <taxon>Insecta</taxon>
        <taxon>Pterygota</taxon>
        <taxon>Neoptera</taxon>
        <taxon>Endopterygota</taxon>
        <taxon>Hymenoptera</taxon>
        <taxon>Apocrita</taxon>
        <taxon>Aculeata</taxon>
        <taxon>Vespoidea</taxon>
        <taxon>Vespidae</taxon>
        <taxon>Vespinae</taxon>
        <taxon>Vespula</taxon>
    </lineage>
</organism>
<dbReference type="AlphaFoldDB" id="A0ABD2BNG2"/>
<evidence type="ECO:0000313" key="3">
    <source>
        <dbReference type="Proteomes" id="UP001607302"/>
    </source>
</evidence>
<feature type="compositionally biased region" description="Pro residues" evidence="1">
    <location>
        <begin position="80"/>
        <end position="90"/>
    </location>
</feature>
<accession>A0ABD2BNG2</accession>
<name>A0ABD2BNG2_VESSQ</name>
<feature type="region of interest" description="Disordered" evidence="1">
    <location>
        <begin position="75"/>
        <end position="95"/>
    </location>
</feature>
<gene>
    <name evidence="2" type="ORF">V1478_004013</name>
</gene>
<evidence type="ECO:0000313" key="2">
    <source>
        <dbReference type="EMBL" id="KAL2734315.1"/>
    </source>
</evidence>
<dbReference type="Proteomes" id="UP001607302">
    <property type="component" value="Unassembled WGS sequence"/>
</dbReference>
<comment type="caution">
    <text evidence="2">The sequence shown here is derived from an EMBL/GenBank/DDBJ whole genome shotgun (WGS) entry which is preliminary data.</text>
</comment>
<feature type="non-terminal residue" evidence="2">
    <location>
        <position position="114"/>
    </location>
</feature>
<dbReference type="EMBL" id="JAUDFV010000074">
    <property type="protein sequence ID" value="KAL2734315.1"/>
    <property type="molecule type" value="Genomic_DNA"/>
</dbReference>
<keyword evidence="3" id="KW-1185">Reference proteome</keyword>
<evidence type="ECO:0000256" key="1">
    <source>
        <dbReference type="SAM" id="MobiDB-lite"/>
    </source>
</evidence>
<protein>
    <submittedName>
        <fullName evidence="2">Uncharacterized protein</fullName>
    </submittedName>
</protein>
<proteinExistence type="predicted"/>
<feature type="region of interest" description="Disordered" evidence="1">
    <location>
        <begin position="1"/>
        <end position="42"/>
    </location>
</feature>
<sequence>MDDKPIVASTTGHFESHKAVSASSGTHENNETRSRRQSAVSKSEAELYDLFTSQWAMGAGCIGIGMRVGHVITAINASTPTPPPPSPSPSPHLRIESRKTLVLRSLPIADDTLP</sequence>
<reference evidence="2 3" key="1">
    <citation type="journal article" date="2024" name="Ann. Entomol. Soc. Am.">
        <title>Genomic analyses of the southern and eastern yellowjacket wasps (Hymenoptera: Vespidae) reveal evolutionary signatures of social life.</title>
        <authorList>
            <person name="Catto M.A."/>
            <person name="Caine P.B."/>
            <person name="Orr S.E."/>
            <person name="Hunt B.G."/>
            <person name="Goodisman M.A.D."/>
        </authorList>
    </citation>
    <scope>NUCLEOTIDE SEQUENCE [LARGE SCALE GENOMIC DNA]</scope>
    <source>
        <strain evidence="2">233</strain>
        <tissue evidence="2">Head and thorax</tissue>
    </source>
</reference>